<evidence type="ECO:0000256" key="1">
    <source>
        <dbReference type="SAM" id="SignalP"/>
    </source>
</evidence>
<dbReference type="PANTHER" id="PTHR47832:SF1">
    <property type="entry name" value="DNA PHOTOLYASE"/>
    <property type="match status" value="1"/>
</dbReference>
<dbReference type="InterPro" id="IPR029058">
    <property type="entry name" value="AB_hydrolase_fold"/>
</dbReference>
<evidence type="ECO:0000259" key="2">
    <source>
        <dbReference type="PROSITE" id="PS51645"/>
    </source>
</evidence>
<dbReference type="PROSITE" id="PS51645">
    <property type="entry name" value="PHR_CRY_ALPHA_BETA"/>
    <property type="match status" value="1"/>
</dbReference>
<dbReference type="EMBL" id="JATAAI010000057">
    <property type="protein sequence ID" value="KAK1732798.1"/>
    <property type="molecule type" value="Genomic_DNA"/>
</dbReference>
<keyword evidence="3" id="KW-0378">Hydrolase</keyword>
<evidence type="ECO:0000313" key="3">
    <source>
        <dbReference type="EMBL" id="KAK1732798.1"/>
    </source>
</evidence>
<dbReference type="InterPro" id="IPR014729">
    <property type="entry name" value="Rossmann-like_a/b/a_fold"/>
</dbReference>
<dbReference type="SUPFAM" id="SSF52425">
    <property type="entry name" value="Cryptochrome/photolyase, N-terminal domain"/>
    <property type="match status" value="1"/>
</dbReference>
<evidence type="ECO:0000313" key="4">
    <source>
        <dbReference type="Proteomes" id="UP001224775"/>
    </source>
</evidence>
<feature type="chain" id="PRO_5042145604" evidence="1">
    <location>
        <begin position="38"/>
        <end position="868"/>
    </location>
</feature>
<dbReference type="Pfam" id="PF12697">
    <property type="entry name" value="Abhydrolase_6"/>
    <property type="match status" value="1"/>
</dbReference>
<accession>A0AAD8XSQ6</accession>
<feature type="signal peptide" evidence="1">
    <location>
        <begin position="1"/>
        <end position="37"/>
    </location>
</feature>
<dbReference type="Gene3D" id="3.40.50.620">
    <property type="entry name" value="HUPs"/>
    <property type="match status" value="1"/>
</dbReference>
<keyword evidence="4" id="KW-1185">Reference proteome</keyword>
<gene>
    <name evidence="3" type="ORF">QTG54_016510</name>
</gene>
<dbReference type="PANTHER" id="PTHR47832">
    <property type="entry name" value="DNA PHOTOLYASE"/>
    <property type="match status" value="1"/>
</dbReference>
<feature type="domain" description="Photolyase/cryptochrome alpha/beta" evidence="2">
    <location>
        <begin position="65"/>
        <end position="224"/>
    </location>
</feature>
<reference evidence="3" key="1">
    <citation type="submission" date="2023-06" db="EMBL/GenBank/DDBJ databases">
        <title>Survivors Of The Sea: Transcriptome response of Skeletonema marinoi to long-term dormancy.</title>
        <authorList>
            <person name="Pinder M.I.M."/>
            <person name="Kourtchenko O."/>
            <person name="Robertson E.K."/>
            <person name="Larsson T."/>
            <person name="Maumus F."/>
            <person name="Osuna-Cruz C.M."/>
            <person name="Vancaester E."/>
            <person name="Stenow R."/>
            <person name="Vandepoele K."/>
            <person name="Ploug H."/>
            <person name="Bruchert V."/>
            <person name="Godhe A."/>
            <person name="Topel M."/>
        </authorList>
    </citation>
    <scope>NUCLEOTIDE SEQUENCE</scope>
    <source>
        <strain evidence="3">R05AC</strain>
    </source>
</reference>
<dbReference type="SUPFAM" id="SSF53474">
    <property type="entry name" value="alpha/beta-Hydrolases"/>
    <property type="match status" value="1"/>
</dbReference>
<dbReference type="AlphaFoldDB" id="A0AAD8XSQ6"/>
<dbReference type="Proteomes" id="UP001224775">
    <property type="component" value="Unassembled WGS sequence"/>
</dbReference>
<protein>
    <submittedName>
        <fullName evidence="3">Alpha/beta hydrolase family protein</fullName>
    </submittedName>
</protein>
<dbReference type="InterPro" id="IPR006050">
    <property type="entry name" value="DNA_photolyase_N"/>
</dbReference>
<dbReference type="Gene3D" id="3.40.50.1820">
    <property type="entry name" value="alpha/beta hydrolase"/>
    <property type="match status" value="1"/>
</dbReference>
<dbReference type="GO" id="GO:0016787">
    <property type="term" value="F:hydrolase activity"/>
    <property type="evidence" value="ECO:0007669"/>
    <property type="project" value="UniProtKB-KW"/>
</dbReference>
<keyword evidence="1" id="KW-0732">Signal</keyword>
<sequence>MAATMMKRLPSSMILLASFCLLFHIFITNHDNSRVLAFTTTNTAKAKVTSLASSSSSSSLGATKSLVWLTGHEDLRLNDHGGFVNALLEARKSNVKSDDTNNNESHVIVPVFVLDPKIHLKSKSNASVTRLYNCLVSLEKEIASLTTTTTTSSASSSSSLIAPLVVREGQAAWVIPSLANEIKASSCHVIDDDVVSNMRQSQRLTCKLLHDMDVKVHRWSDALRPTAPWAAASEAGAATTTIMPSFFPDYCNIADVLPVESTKNTVELYSAVAAAQSSSNNNNREEETMIKSDGVPPLSKLLDLARSATPSAVNEFRSVYSTFEPYEKVITDKWTTERGVQKALQEYCHDGKTEFANKYFIASDCAVPVSGGGGSSNIKSKYAAAAARIVRGSLSPSEGMALREAPTRCFSSALSLGALSARDALDTARNRSPVTPPLWIGDGKKRGMTGSTNNNNLAGLFPSDNPLWGRSSEGSLSDVIEWREWFRLLAERSLLLQERGEPATSGGEKSMAGDPRELGTVNYWRWKDQHLVRYLTWPAGKDYDSKQHAPAMLLVHGFAASAEQWERLMYSLREQNTMDGKDTTPPIYAVDLLGFGHSEKPGLSYTQYLWESQIVDFAVEIMEAAPMIMVGNSIGGGLSAGAAASLGKKICKGLVLCNTAGVLESPETYSGYTYKKKEGATTQNDDIRSHTQAAMEGNPNEPYSPVPILGGNGLDLFGTGIIRLIYPQIEQRLSLIYGNRIQNADPAVTYAIQQSAMHPGSANVIGSGQKLAPNRPLNEVLLEIDGGFNVLVVKGLEDQVSSPEVAKSRAELFSRLNPGKVIVDSIADAGHCPHDEQPAKVARSMIQWLAMLKEDSMEVEVKPQSETV</sequence>
<name>A0AAD8XSQ6_9STRA</name>
<organism evidence="3 4">
    <name type="scientific">Skeletonema marinoi</name>
    <dbReference type="NCBI Taxonomy" id="267567"/>
    <lineage>
        <taxon>Eukaryota</taxon>
        <taxon>Sar</taxon>
        <taxon>Stramenopiles</taxon>
        <taxon>Ochrophyta</taxon>
        <taxon>Bacillariophyta</taxon>
        <taxon>Coscinodiscophyceae</taxon>
        <taxon>Thalassiosirophycidae</taxon>
        <taxon>Thalassiosirales</taxon>
        <taxon>Skeletonemataceae</taxon>
        <taxon>Skeletonema</taxon>
        <taxon>Skeletonema marinoi-dohrnii complex</taxon>
    </lineage>
</organism>
<proteinExistence type="predicted"/>
<comment type="caution">
    <text evidence="3">The sequence shown here is derived from an EMBL/GenBank/DDBJ whole genome shotgun (WGS) entry which is preliminary data.</text>
</comment>
<dbReference type="InterPro" id="IPR000073">
    <property type="entry name" value="AB_hydrolase_1"/>
</dbReference>
<dbReference type="InterPro" id="IPR036155">
    <property type="entry name" value="Crypto/Photolyase_N_sf"/>
</dbReference>
<dbReference type="Pfam" id="PF00875">
    <property type="entry name" value="DNA_photolyase"/>
    <property type="match status" value="1"/>
</dbReference>